<dbReference type="PRINTS" id="PR00032">
    <property type="entry name" value="HTHARAC"/>
</dbReference>
<reference evidence="6" key="1">
    <citation type="journal article" date="2019" name="Int. J. Syst. Evol. Microbiol.">
        <title>The Global Catalogue of Microorganisms (GCM) 10K type strain sequencing project: providing services to taxonomists for standard genome sequencing and annotation.</title>
        <authorList>
            <consortium name="The Broad Institute Genomics Platform"/>
            <consortium name="The Broad Institute Genome Sequencing Center for Infectious Disease"/>
            <person name="Wu L."/>
            <person name="Ma J."/>
        </authorList>
    </citation>
    <scope>NUCLEOTIDE SEQUENCE [LARGE SCALE GENOMIC DNA]</scope>
    <source>
        <strain evidence="6">CCUG 56607</strain>
    </source>
</reference>
<dbReference type="InterPro" id="IPR009057">
    <property type="entry name" value="Homeodomain-like_sf"/>
</dbReference>
<dbReference type="InterPro" id="IPR050908">
    <property type="entry name" value="SmbC-like"/>
</dbReference>
<dbReference type="Pfam" id="PF12833">
    <property type="entry name" value="HTH_18"/>
    <property type="match status" value="1"/>
</dbReference>
<evidence type="ECO:0000256" key="1">
    <source>
        <dbReference type="ARBA" id="ARBA00023015"/>
    </source>
</evidence>
<keyword evidence="1" id="KW-0805">Transcription regulation</keyword>
<dbReference type="PROSITE" id="PS00041">
    <property type="entry name" value="HTH_ARAC_FAMILY_1"/>
    <property type="match status" value="1"/>
</dbReference>
<dbReference type="SMART" id="SM00871">
    <property type="entry name" value="AraC_E_bind"/>
    <property type="match status" value="1"/>
</dbReference>
<organism evidence="5 6">
    <name type="scientific">Thalassobacillus hwangdonensis</name>
    <dbReference type="NCBI Taxonomy" id="546108"/>
    <lineage>
        <taxon>Bacteria</taxon>
        <taxon>Bacillati</taxon>
        <taxon>Bacillota</taxon>
        <taxon>Bacilli</taxon>
        <taxon>Bacillales</taxon>
        <taxon>Bacillaceae</taxon>
        <taxon>Thalassobacillus</taxon>
    </lineage>
</organism>
<dbReference type="SUPFAM" id="SSF46689">
    <property type="entry name" value="Homeodomain-like"/>
    <property type="match status" value="2"/>
</dbReference>
<dbReference type="InterPro" id="IPR020449">
    <property type="entry name" value="Tscrpt_reg_AraC-type_HTH"/>
</dbReference>
<dbReference type="SUPFAM" id="SSF55136">
    <property type="entry name" value="Probable bacterial effector-binding domain"/>
    <property type="match status" value="1"/>
</dbReference>
<evidence type="ECO:0000256" key="3">
    <source>
        <dbReference type="ARBA" id="ARBA00023163"/>
    </source>
</evidence>
<dbReference type="SMART" id="SM00342">
    <property type="entry name" value="HTH_ARAC"/>
    <property type="match status" value="1"/>
</dbReference>
<evidence type="ECO:0000259" key="4">
    <source>
        <dbReference type="PROSITE" id="PS01124"/>
    </source>
</evidence>
<evidence type="ECO:0000313" key="6">
    <source>
        <dbReference type="Proteomes" id="UP001596990"/>
    </source>
</evidence>
<feature type="domain" description="HTH araC/xylS-type" evidence="4">
    <location>
        <begin position="11"/>
        <end position="110"/>
    </location>
</feature>
<proteinExistence type="predicted"/>
<keyword evidence="6" id="KW-1185">Reference proteome</keyword>
<dbReference type="Proteomes" id="UP001596990">
    <property type="component" value="Unassembled WGS sequence"/>
</dbReference>
<evidence type="ECO:0000313" key="5">
    <source>
        <dbReference type="EMBL" id="MFD1019524.1"/>
    </source>
</evidence>
<dbReference type="Gene3D" id="3.20.80.10">
    <property type="entry name" value="Regulatory factor, effector binding domain"/>
    <property type="match status" value="1"/>
</dbReference>
<dbReference type="PANTHER" id="PTHR40055">
    <property type="entry name" value="TRANSCRIPTIONAL REGULATOR YGIV-RELATED"/>
    <property type="match status" value="1"/>
</dbReference>
<dbReference type="PROSITE" id="PS01124">
    <property type="entry name" value="HTH_ARAC_FAMILY_2"/>
    <property type="match status" value="1"/>
</dbReference>
<keyword evidence="2" id="KW-0238">DNA-binding</keyword>
<name>A0ABW3L4L7_9BACI</name>
<keyword evidence="3" id="KW-0804">Transcription</keyword>
<dbReference type="PANTHER" id="PTHR40055:SF1">
    <property type="entry name" value="TRANSCRIPTIONAL REGULATOR YGIV-RELATED"/>
    <property type="match status" value="1"/>
</dbReference>
<dbReference type="Pfam" id="PF06445">
    <property type="entry name" value="GyrI-like"/>
    <property type="match status" value="1"/>
</dbReference>
<dbReference type="InterPro" id="IPR018060">
    <property type="entry name" value="HTH_AraC"/>
</dbReference>
<dbReference type="EMBL" id="JBHTKL010000005">
    <property type="protein sequence ID" value="MFD1019524.1"/>
    <property type="molecule type" value="Genomic_DNA"/>
</dbReference>
<dbReference type="Gene3D" id="1.10.10.60">
    <property type="entry name" value="Homeodomain-like"/>
    <property type="match status" value="2"/>
</dbReference>
<accession>A0ABW3L4L7</accession>
<comment type="caution">
    <text evidence="5">The sequence shown here is derived from an EMBL/GenBank/DDBJ whole genome shotgun (WGS) entry which is preliminary data.</text>
</comment>
<dbReference type="InterPro" id="IPR029442">
    <property type="entry name" value="GyrI-like"/>
</dbReference>
<dbReference type="InterPro" id="IPR018062">
    <property type="entry name" value="HTH_AraC-typ_CS"/>
</dbReference>
<evidence type="ECO:0000256" key="2">
    <source>
        <dbReference type="ARBA" id="ARBA00023125"/>
    </source>
</evidence>
<gene>
    <name evidence="5" type="ORF">ACFQ2J_10110</name>
</gene>
<sequence>MIQSEQQKQVDKVLEYIEHNLNEPLQLEKLAKVSTYSAYHFQRIFKQNTGETPASYVKRLRLENAAHVLIYERHIPITEVAFMCGFTSLSYFTYAFTNYFDTSPKKWREGAYLQRFPREYENSKNSKLHSNNKQAEQHKNTYNKFKWLDLNRVKTMDLPGCATVNNRSVGPYTEGIPAAWEELYHWSNARGFIKPDTLMFGVPRNNPYITPPDKSQYDCRVQVDESEISTTDQVTTYSFTGGNHVVYEFEEAVDYSERSLLIECYSELYSYWLPKSGYRYLGNPIELVQIDPVEGSLSVKSSIKAICLAIEPK</sequence>
<protein>
    <submittedName>
        <fullName evidence="5">GyrI-like domain-containing protein</fullName>
    </submittedName>
</protein>
<dbReference type="InterPro" id="IPR011256">
    <property type="entry name" value="Reg_factor_effector_dom_sf"/>
</dbReference>
<dbReference type="InterPro" id="IPR010499">
    <property type="entry name" value="AraC_E-bd"/>
</dbReference>
<dbReference type="RefSeq" id="WP_386059556.1">
    <property type="nucleotide sequence ID" value="NZ_JBHTKL010000005.1"/>
</dbReference>